<evidence type="ECO:0000256" key="3">
    <source>
        <dbReference type="ARBA" id="ARBA00011529"/>
    </source>
</evidence>
<name>A0A0U5ANH7_9BACT</name>
<dbReference type="CDD" id="cd13565">
    <property type="entry name" value="PBP2_PstS"/>
    <property type="match status" value="1"/>
</dbReference>
<dbReference type="PROSITE" id="PS51257">
    <property type="entry name" value="PROKAR_LIPOPROTEIN"/>
    <property type="match status" value="1"/>
</dbReference>
<comment type="function">
    <text evidence="1">Part of the ABC transporter complex PstSACB involved in phosphate import.</text>
</comment>
<dbReference type="NCBIfam" id="NF008171">
    <property type="entry name" value="PRK10918.1"/>
    <property type="match status" value="1"/>
</dbReference>
<dbReference type="RefSeq" id="WP_068514322.1">
    <property type="nucleotide sequence ID" value="NZ_AP014945.1"/>
</dbReference>
<dbReference type="PANTHER" id="PTHR42996">
    <property type="entry name" value="PHOSPHATE-BINDING PROTEIN PSTS"/>
    <property type="match status" value="1"/>
</dbReference>
<dbReference type="PATRIC" id="fig|1653476.3.peg.1093"/>
<dbReference type="AlphaFoldDB" id="A0A0U5ANH7"/>
<dbReference type="NCBIfam" id="TIGR00975">
    <property type="entry name" value="3a0107s03"/>
    <property type="match status" value="1"/>
</dbReference>
<evidence type="ECO:0000313" key="9">
    <source>
        <dbReference type="Proteomes" id="UP000068196"/>
    </source>
</evidence>
<protein>
    <recommendedName>
        <fullName evidence="6">Phosphate-binding protein</fullName>
    </recommendedName>
</protein>
<evidence type="ECO:0000256" key="6">
    <source>
        <dbReference type="PIRNR" id="PIRNR002756"/>
    </source>
</evidence>
<organism evidence="8 9">
    <name type="scientific">Caldimicrobium thiodismutans</name>
    <dbReference type="NCBI Taxonomy" id="1653476"/>
    <lineage>
        <taxon>Bacteria</taxon>
        <taxon>Pseudomonadati</taxon>
        <taxon>Thermodesulfobacteriota</taxon>
        <taxon>Thermodesulfobacteria</taxon>
        <taxon>Thermodesulfobacteriales</taxon>
        <taxon>Thermodesulfobacteriaceae</taxon>
        <taxon>Caldimicrobium</taxon>
    </lineage>
</organism>
<dbReference type="Proteomes" id="UP000068196">
    <property type="component" value="Chromosome"/>
</dbReference>
<accession>A0A0U5ANH7</accession>
<dbReference type="InterPro" id="IPR050962">
    <property type="entry name" value="Phosphate-bind_PstS"/>
</dbReference>
<dbReference type="STRING" id="1653476.THC_1044"/>
<dbReference type="GO" id="GO:0042301">
    <property type="term" value="F:phosphate ion binding"/>
    <property type="evidence" value="ECO:0007669"/>
    <property type="project" value="InterPro"/>
</dbReference>
<evidence type="ECO:0000256" key="1">
    <source>
        <dbReference type="ARBA" id="ARBA00002841"/>
    </source>
</evidence>
<evidence type="ECO:0000256" key="2">
    <source>
        <dbReference type="ARBA" id="ARBA00008725"/>
    </source>
</evidence>
<dbReference type="Gene3D" id="3.40.190.10">
    <property type="entry name" value="Periplasmic binding protein-like II"/>
    <property type="match status" value="2"/>
</dbReference>
<sequence length="342" mass="37649">MKGILFLFLIFLGILVSCKGKEEKSIPAGKTLNGAGATFPYPLYSTWAGAYYKETGIKVNYQSIGSGGGIRQIAERTVDFGASDMALKPEEVEEKKLLQFPAVVGGVVVAVNLPETGEKKLVLDGEALCKIYLGEIKSWSDAKLKALNPDFNLPDKPITPVYRSDGSGTTAIFTHYLSDVCKNWAKEVGYGTSVSFKTGLGAKGNEGVANYVKRTPYSLGYVEYAYAVQNKMQVADMKNAKGKVVSPSVEAFKEAASSAELNPEKHFYAWMTNAPGERAWPIAGATYILLAREKVETNKEVVKFFDWAYKKGDNVALQLHYVPLPEEVKEKIRNYWKSQGLY</sequence>
<comment type="subunit">
    <text evidence="3">The complex is composed of two ATP-binding proteins (PstB), two transmembrane proteins (PstC and PstA) and a solute-binding protein (PstS).</text>
</comment>
<reference evidence="9" key="2">
    <citation type="journal article" date="2016" name="Int. J. Syst. Evol. Microbiol.">
        <title>Caldimicrobium thiodismutans sp. nov., a sulfur-disproportionating bacterium isolated from a hot spring.</title>
        <authorList>
            <person name="Kojima H."/>
            <person name="Umezawa K."/>
            <person name="Fukui M."/>
        </authorList>
    </citation>
    <scope>NUCLEOTIDE SEQUENCE [LARGE SCALE GENOMIC DNA]</scope>
    <source>
        <strain evidence="9">TF1</strain>
    </source>
</reference>
<dbReference type="PANTHER" id="PTHR42996:SF1">
    <property type="entry name" value="PHOSPHATE-BINDING PROTEIN PSTS"/>
    <property type="match status" value="1"/>
</dbReference>
<keyword evidence="4 6" id="KW-0813">Transport</keyword>
<dbReference type="SUPFAM" id="SSF53850">
    <property type="entry name" value="Periplasmic binding protein-like II"/>
    <property type="match status" value="1"/>
</dbReference>
<dbReference type="GO" id="GO:0035435">
    <property type="term" value="P:phosphate ion transmembrane transport"/>
    <property type="evidence" value="ECO:0007669"/>
    <property type="project" value="InterPro"/>
</dbReference>
<keyword evidence="9" id="KW-1185">Reference proteome</keyword>
<evidence type="ECO:0000313" key="8">
    <source>
        <dbReference type="EMBL" id="BAU23426.1"/>
    </source>
</evidence>
<dbReference type="GO" id="GO:0043190">
    <property type="term" value="C:ATP-binding cassette (ABC) transporter complex"/>
    <property type="evidence" value="ECO:0007669"/>
    <property type="project" value="InterPro"/>
</dbReference>
<gene>
    <name evidence="8" type="ORF">THC_1044</name>
</gene>
<dbReference type="EMBL" id="AP014945">
    <property type="protein sequence ID" value="BAU23426.1"/>
    <property type="molecule type" value="Genomic_DNA"/>
</dbReference>
<proteinExistence type="inferred from homology"/>
<dbReference type="OrthoDB" id="9790048at2"/>
<evidence type="ECO:0000256" key="5">
    <source>
        <dbReference type="ARBA" id="ARBA00022592"/>
    </source>
</evidence>
<dbReference type="KEGG" id="cthi:THC_1044"/>
<dbReference type="InterPro" id="IPR005673">
    <property type="entry name" value="ABC_phos-bd_PstS"/>
</dbReference>
<evidence type="ECO:0000256" key="4">
    <source>
        <dbReference type="ARBA" id="ARBA00022448"/>
    </source>
</evidence>
<reference evidence="8 9" key="1">
    <citation type="journal article" date="2016" name="Int. J. Syst. Evol. Microbiol.">
        <title>Caldimicrobium thiodismutans sp. nov., a sulfur-disproportionating bacterium isolated from a hot spring, and emended description of the genus Caldimicrobium.</title>
        <authorList>
            <person name="Kojima H."/>
            <person name="Umezawa K."/>
            <person name="Fukui M."/>
        </authorList>
    </citation>
    <scope>NUCLEOTIDE SEQUENCE [LARGE SCALE GENOMIC DNA]</scope>
    <source>
        <strain evidence="8 9">TF1</strain>
    </source>
</reference>
<keyword evidence="5 6" id="KW-0592">Phosphate transport</keyword>
<dbReference type="PIRSF" id="PIRSF002756">
    <property type="entry name" value="PstS"/>
    <property type="match status" value="1"/>
</dbReference>
<dbReference type="Pfam" id="PF12849">
    <property type="entry name" value="PBP_like_2"/>
    <property type="match status" value="1"/>
</dbReference>
<dbReference type="InterPro" id="IPR024370">
    <property type="entry name" value="PBP_domain"/>
</dbReference>
<feature type="domain" description="PBP" evidence="7">
    <location>
        <begin position="27"/>
        <end position="309"/>
    </location>
</feature>
<evidence type="ECO:0000259" key="7">
    <source>
        <dbReference type="Pfam" id="PF12849"/>
    </source>
</evidence>
<comment type="similarity">
    <text evidence="2 6">Belongs to the PstS family.</text>
</comment>